<gene>
    <name evidence="1" type="ORF">EV379_0827</name>
</gene>
<evidence type="ECO:0000313" key="2">
    <source>
        <dbReference type="Proteomes" id="UP000291483"/>
    </source>
</evidence>
<dbReference type="OrthoDB" id="3268468at2"/>
<evidence type="ECO:0000313" key="1">
    <source>
        <dbReference type="EMBL" id="RZU64530.1"/>
    </source>
</evidence>
<accession>A0A4Q8AJ66</accession>
<protein>
    <submittedName>
        <fullName evidence="1">Uncharacterized protein DUF3107</fullName>
    </submittedName>
</protein>
<reference evidence="1 2" key="1">
    <citation type="submission" date="2019-02" db="EMBL/GenBank/DDBJ databases">
        <title>Sequencing the genomes of 1000 actinobacteria strains.</title>
        <authorList>
            <person name="Klenk H.-P."/>
        </authorList>
    </citation>
    <scope>NUCLEOTIDE SEQUENCE [LARGE SCALE GENOMIC DNA]</scope>
    <source>
        <strain evidence="1 2">DSM 18319</strain>
    </source>
</reference>
<dbReference type="AlphaFoldDB" id="A0A4Q8AJ66"/>
<proteinExistence type="predicted"/>
<dbReference type="EMBL" id="SHLC01000001">
    <property type="protein sequence ID" value="RZU64530.1"/>
    <property type="molecule type" value="Genomic_DNA"/>
</dbReference>
<dbReference type="InterPro" id="IPR021456">
    <property type="entry name" value="DUF3107"/>
</dbReference>
<dbReference type="RefSeq" id="WP_130505018.1">
    <property type="nucleotide sequence ID" value="NZ_SHLC01000001.1"/>
</dbReference>
<comment type="caution">
    <text evidence="1">The sequence shown here is derived from an EMBL/GenBank/DDBJ whole genome shotgun (WGS) entry which is preliminary data.</text>
</comment>
<sequence>MDIRIGIQNSPREISFETSQPVAEIEKAVAAVLAGEVGYLKLRDDKGNTYIVPAATFAYIEIGTEESRRIGFVG</sequence>
<dbReference type="Pfam" id="PF11305">
    <property type="entry name" value="DUF3107"/>
    <property type="match status" value="1"/>
</dbReference>
<dbReference type="Proteomes" id="UP000291483">
    <property type="component" value="Unassembled WGS sequence"/>
</dbReference>
<name>A0A4Q8AJ66_9MICO</name>
<keyword evidence="2" id="KW-1185">Reference proteome</keyword>
<organism evidence="1 2">
    <name type="scientific">Microterricola gilva</name>
    <dbReference type="NCBI Taxonomy" id="393267"/>
    <lineage>
        <taxon>Bacteria</taxon>
        <taxon>Bacillati</taxon>
        <taxon>Actinomycetota</taxon>
        <taxon>Actinomycetes</taxon>
        <taxon>Micrococcales</taxon>
        <taxon>Microbacteriaceae</taxon>
        <taxon>Microterricola</taxon>
    </lineage>
</organism>